<dbReference type="InterPro" id="IPR000640">
    <property type="entry name" value="EFG_V-like"/>
</dbReference>
<dbReference type="GO" id="GO:1990904">
    <property type="term" value="C:ribonucleoprotein complex"/>
    <property type="evidence" value="ECO:0007669"/>
    <property type="project" value="TreeGrafter"/>
</dbReference>
<dbReference type="PANTHER" id="PTHR42908">
    <property type="entry name" value="TRANSLATION ELONGATION FACTOR-RELATED"/>
    <property type="match status" value="1"/>
</dbReference>
<dbReference type="AlphaFoldDB" id="A0AAW8CPD7"/>
<dbReference type="Gene3D" id="2.40.30.10">
    <property type="entry name" value="Translation factors"/>
    <property type="match status" value="1"/>
</dbReference>
<keyword evidence="1 4" id="KW-0547">Nucleotide-binding</keyword>
<dbReference type="InterPro" id="IPR042116">
    <property type="entry name" value="TypA/BipA_C"/>
</dbReference>
<evidence type="ECO:0000313" key="6">
    <source>
        <dbReference type="EMBL" id="MDP8187516.1"/>
    </source>
</evidence>
<dbReference type="InterPro" id="IPR047043">
    <property type="entry name" value="BipA_III"/>
</dbReference>
<dbReference type="CDD" id="cd03691">
    <property type="entry name" value="BipA_TypA_II"/>
    <property type="match status" value="1"/>
</dbReference>
<dbReference type="GO" id="GO:0019843">
    <property type="term" value="F:rRNA binding"/>
    <property type="evidence" value="ECO:0007669"/>
    <property type="project" value="UniProtKB-KW"/>
</dbReference>
<dbReference type="InterPro" id="IPR004161">
    <property type="entry name" value="EFTu-like_2"/>
</dbReference>
<dbReference type="GO" id="GO:0043022">
    <property type="term" value="F:ribosome binding"/>
    <property type="evidence" value="ECO:0007669"/>
    <property type="project" value="UniProtKB-UniRule"/>
</dbReference>
<feature type="binding site" evidence="4">
    <location>
        <begin position="20"/>
        <end position="25"/>
    </location>
    <ligand>
        <name>GTP</name>
        <dbReference type="ChEBI" id="CHEBI:37565"/>
    </ligand>
</feature>
<dbReference type="FunFam" id="2.40.30.10:FF:000016">
    <property type="entry name" value="GTP-binding protein TypA"/>
    <property type="match status" value="1"/>
</dbReference>
<dbReference type="PROSITE" id="PS00301">
    <property type="entry name" value="G_TR_1"/>
    <property type="match status" value="1"/>
</dbReference>
<dbReference type="GO" id="GO:0010467">
    <property type="term" value="P:gene expression"/>
    <property type="evidence" value="ECO:0007669"/>
    <property type="project" value="UniProtKB-ARBA"/>
</dbReference>
<dbReference type="EMBL" id="JASAYJ010000013">
    <property type="protein sequence ID" value="MDP8187516.1"/>
    <property type="molecule type" value="Genomic_DNA"/>
</dbReference>
<dbReference type="CDD" id="cd01891">
    <property type="entry name" value="TypA_BipA"/>
    <property type="match status" value="1"/>
</dbReference>
<dbReference type="InterPro" id="IPR035651">
    <property type="entry name" value="BipA_V"/>
</dbReference>
<evidence type="ECO:0000256" key="3">
    <source>
        <dbReference type="ARBA" id="ARBA00048548"/>
    </source>
</evidence>
<evidence type="ECO:0000256" key="2">
    <source>
        <dbReference type="ARBA" id="ARBA00023134"/>
    </source>
</evidence>
<dbReference type="InterPro" id="IPR027417">
    <property type="entry name" value="P-loop_NTPase"/>
</dbReference>
<dbReference type="SUPFAM" id="SSF50447">
    <property type="entry name" value="Translation proteins"/>
    <property type="match status" value="1"/>
</dbReference>
<dbReference type="Gene3D" id="3.30.70.870">
    <property type="entry name" value="Elongation Factor G (Translational Gtpase), domain 3"/>
    <property type="match status" value="1"/>
</dbReference>
<dbReference type="RefSeq" id="WP_211597625.1">
    <property type="nucleotide sequence ID" value="NZ_JAGRQI010000006.1"/>
</dbReference>
<protein>
    <recommendedName>
        <fullName evidence="4">Large ribosomal subunit assembly factor BipA</fullName>
        <ecNumber evidence="4">3.6.5.-</ecNumber>
    </recommendedName>
    <alternativeName>
        <fullName evidence="4">GTP-binding protein BipA</fullName>
    </alternativeName>
</protein>
<dbReference type="InterPro" id="IPR047041">
    <property type="entry name" value="BipA_GTP-bd_dom"/>
</dbReference>
<feature type="domain" description="Tr-type G" evidence="5">
    <location>
        <begin position="8"/>
        <end position="204"/>
    </location>
</feature>
<dbReference type="Gene3D" id="2.40.50.250">
    <property type="entry name" value="bipa protein"/>
    <property type="match status" value="1"/>
</dbReference>
<comment type="subunit">
    <text evidence="4">Monomer.</text>
</comment>
<dbReference type="InterPro" id="IPR000795">
    <property type="entry name" value="T_Tr_GTP-bd_dom"/>
</dbReference>
<dbReference type="InterPro" id="IPR048876">
    <property type="entry name" value="BipA_C"/>
</dbReference>
<comment type="catalytic activity">
    <reaction evidence="3 4">
        <text>GTP + H2O = GDP + phosphate + H(+)</text>
        <dbReference type="Rhea" id="RHEA:19669"/>
        <dbReference type="ChEBI" id="CHEBI:15377"/>
        <dbReference type="ChEBI" id="CHEBI:15378"/>
        <dbReference type="ChEBI" id="CHEBI:37565"/>
        <dbReference type="ChEBI" id="CHEBI:43474"/>
        <dbReference type="ChEBI" id="CHEBI:58189"/>
    </reaction>
</comment>
<dbReference type="CDD" id="cd16263">
    <property type="entry name" value="BipA_III"/>
    <property type="match status" value="1"/>
</dbReference>
<dbReference type="GO" id="GO:0097216">
    <property type="term" value="F:guanosine tetraphosphate binding"/>
    <property type="evidence" value="ECO:0007669"/>
    <property type="project" value="UniProtKB-ARBA"/>
</dbReference>
<dbReference type="NCBIfam" id="TIGR01394">
    <property type="entry name" value="TypA_BipA"/>
    <property type="match status" value="1"/>
</dbReference>
<dbReference type="HAMAP" id="MF_00849">
    <property type="entry name" value="BipA"/>
    <property type="match status" value="1"/>
</dbReference>
<dbReference type="InterPro" id="IPR005225">
    <property type="entry name" value="Small_GTP-bd"/>
</dbReference>
<dbReference type="Pfam" id="PF21018">
    <property type="entry name" value="BipA_C"/>
    <property type="match status" value="1"/>
</dbReference>
<dbReference type="InterPro" id="IPR035647">
    <property type="entry name" value="EFG_III/V"/>
</dbReference>
<dbReference type="Pfam" id="PF00679">
    <property type="entry name" value="EFG_C"/>
    <property type="match status" value="1"/>
</dbReference>
<dbReference type="CDD" id="cd03710">
    <property type="entry name" value="BipA_TypA_C"/>
    <property type="match status" value="1"/>
</dbReference>
<dbReference type="SUPFAM" id="SSF54980">
    <property type="entry name" value="EF-G C-terminal domain-like"/>
    <property type="match status" value="2"/>
</dbReference>
<keyword evidence="2 4" id="KW-0342">GTP-binding</keyword>
<comment type="caution">
    <text evidence="6">The sequence shown here is derived from an EMBL/GenBank/DDBJ whole genome shotgun (WGS) entry which is preliminary data.</text>
</comment>
<keyword evidence="4" id="KW-0699">rRNA-binding</keyword>
<gene>
    <name evidence="6" type="primary">typA</name>
    <name evidence="4" type="synonym">bipA</name>
    <name evidence="6" type="ORF">QJU78_07010</name>
</gene>
<reference evidence="6" key="1">
    <citation type="journal article" date="2023" name="Front. Microbiol.">
        <title>Phylogeography and host specificity of Pasteurellaceae pathogenic to sea-farmed fish in the north-east Atlantic.</title>
        <authorList>
            <person name="Gulla S."/>
            <person name="Colquhoun D.J."/>
            <person name="Olsen A.B."/>
            <person name="Spilsberg B."/>
            <person name="Lagesen K."/>
            <person name="Aakesson C.P."/>
            <person name="Strom S."/>
            <person name="Manji F."/>
            <person name="Birkbeck T.H."/>
            <person name="Nilsen H.K."/>
        </authorList>
    </citation>
    <scope>NUCLEOTIDE SEQUENCE</scope>
    <source>
        <strain evidence="6">VIB1234</strain>
    </source>
</reference>
<evidence type="ECO:0000313" key="7">
    <source>
        <dbReference type="Proteomes" id="UP001230466"/>
    </source>
</evidence>
<dbReference type="InterPro" id="IPR031157">
    <property type="entry name" value="G_TR_CS"/>
</dbReference>
<dbReference type="GO" id="GO:0009409">
    <property type="term" value="P:response to cold"/>
    <property type="evidence" value="ECO:0007669"/>
    <property type="project" value="UniProtKB-ARBA"/>
</dbReference>
<name>A0AAW8CPD7_9PAST</name>
<dbReference type="FunFam" id="3.40.50.300:FF:000055">
    <property type="entry name" value="GTP-binding protein TypA"/>
    <property type="match status" value="1"/>
</dbReference>
<dbReference type="NCBIfam" id="TIGR00231">
    <property type="entry name" value="small_GTP"/>
    <property type="match status" value="1"/>
</dbReference>
<proteinExistence type="inferred from homology"/>
<organism evidence="6 7">
    <name type="scientific">Pasteurella atlantica</name>
    <dbReference type="NCBI Taxonomy" id="2827233"/>
    <lineage>
        <taxon>Bacteria</taxon>
        <taxon>Pseudomonadati</taxon>
        <taxon>Pseudomonadota</taxon>
        <taxon>Gammaproteobacteria</taxon>
        <taxon>Pasteurellales</taxon>
        <taxon>Pasteurellaceae</taxon>
        <taxon>Pasteurella</taxon>
    </lineage>
</organism>
<dbReference type="Pfam" id="PF03144">
    <property type="entry name" value="GTP_EFTU_D2"/>
    <property type="match status" value="1"/>
</dbReference>
<dbReference type="SMART" id="SM00838">
    <property type="entry name" value="EFG_C"/>
    <property type="match status" value="1"/>
</dbReference>
<dbReference type="PROSITE" id="PS51722">
    <property type="entry name" value="G_TR_2"/>
    <property type="match status" value="1"/>
</dbReference>
<dbReference type="EC" id="3.6.5.-" evidence="4"/>
<keyword evidence="4" id="KW-0694">RNA-binding</keyword>
<evidence type="ECO:0000256" key="1">
    <source>
        <dbReference type="ARBA" id="ARBA00022741"/>
    </source>
</evidence>
<dbReference type="InterPro" id="IPR009000">
    <property type="entry name" value="Transl_B-barrel_sf"/>
</dbReference>
<dbReference type="PRINTS" id="PR00315">
    <property type="entry name" value="ELONGATNFCT"/>
</dbReference>
<comment type="function">
    <text evidence="4">A 50S ribosomal subunit assembly protein with GTPase activity, required for 50S subunit assembly at low temperatures, may also play a role in translation. Binds GTP and analogs. Binds the 70S ribosome between the 30S and 50S subunits, in a similar position as ribosome-bound EF-G; it contacts a number of ribosomal proteins, both rRNAs and the A-site tRNA.</text>
</comment>
<evidence type="ECO:0000259" key="5">
    <source>
        <dbReference type="PROSITE" id="PS51722"/>
    </source>
</evidence>
<dbReference type="SUPFAM" id="SSF52540">
    <property type="entry name" value="P-loop containing nucleoside triphosphate hydrolases"/>
    <property type="match status" value="1"/>
</dbReference>
<dbReference type="GO" id="GO:0003924">
    <property type="term" value="F:GTPase activity"/>
    <property type="evidence" value="ECO:0007669"/>
    <property type="project" value="UniProtKB-UniRule"/>
</dbReference>
<keyword evidence="4" id="KW-0378">Hydrolase</keyword>
<comment type="similarity">
    <text evidence="4">Belongs to the TRAFAC class translation factor GTPase superfamily. Classic translation factor GTPase family. BipA subfamily.</text>
</comment>
<dbReference type="Gene3D" id="3.30.70.240">
    <property type="match status" value="1"/>
</dbReference>
<dbReference type="FunFam" id="2.40.50.250:FF:000001">
    <property type="entry name" value="GTP-binding protein TypA"/>
    <property type="match status" value="1"/>
</dbReference>
<accession>A0AAW8CPD7</accession>
<dbReference type="Pfam" id="PF00009">
    <property type="entry name" value="GTP_EFTU"/>
    <property type="match status" value="1"/>
</dbReference>
<feature type="binding site" evidence="4">
    <location>
        <begin position="134"/>
        <end position="137"/>
    </location>
    <ligand>
        <name>GTP</name>
        <dbReference type="ChEBI" id="CHEBI:37565"/>
    </ligand>
</feature>
<dbReference type="GO" id="GO:0000027">
    <property type="term" value="P:ribosomal large subunit assembly"/>
    <property type="evidence" value="ECO:0007669"/>
    <property type="project" value="UniProtKB-UniRule"/>
</dbReference>
<dbReference type="InterPro" id="IPR047042">
    <property type="entry name" value="BipA_II"/>
</dbReference>
<dbReference type="Gene3D" id="3.40.50.300">
    <property type="entry name" value="P-loop containing nucleotide triphosphate hydrolases"/>
    <property type="match status" value="1"/>
</dbReference>
<dbReference type="GO" id="GO:0000049">
    <property type="term" value="F:tRNA binding"/>
    <property type="evidence" value="ECO:0007669"/>
    <property type="project" value="UniProtKB-KW"/>
</dbReference>
<dbReference type="GO" id="GO:0005525">
    <property type="term" value="F:GTP binding"/>
    <property type="evidence" value="ECO:0007669"/>
    <property type="project" value="UniProtKB-UniRule"/>
</dbReference>
<dbReference type="FunFam" id="3.30.70.870:FF:000003">
    <property type="entry name" value="GTP-binding protein TypA"/>
    <property type="match status" value="1"/>
</dbReference>
<dbReference type="GO" id="GO:0005829">
    <property type="term" value="C:cytosol"/>
    <property type="evidence" value="ECO:0007669"/>
    <property type="project" value="TreeGrafter"/>
</dbReference>
<keyword evidence="4" id="KW-0963">Cytoplasm</keyword>
<evidence type="ECO:0000256" key="4">
    <source>
        <dbReference type="HAMAP-Rule" id="MF_00849"/>
    </source>
</evidence>
<comment type="subcellular location">
    <subcellularLocation>
        <location evidence="4">Cytoplasm</location>
    </subcellularLocation>
    <text evidence="4">Binds to ribosomes.</text>
</comment>
<dbReference type="FunFam" id="3.30.70.240:FF:000002">
    <property type="entry name" value="GTP-binding protein TypA"/>
    <property type="match status" value="1"/>
</dbReference>
<dbReference type="PANTHER" id="PTHR42908:SF8">
    <property type="entry name" value="TR-TYPE G DOMAIN-CONTAINING PROTEIN"/>
    <property type="match status" value="1"/>
</dbReference>
<dbReference type="Proteomes" id="UP001230466">
    <property type="component" value="Unassembled WGS sequence"/>
</dbReference>
<keyword evidence="4" id="KW-0820">tRNA-binding</keyword>
<sequence>MTQNLDINKLRNIAIIAHVDHGKTTLVDKLLQQSGTFGETRGDVDERVMDSNDLEKERGITILAKNTAINWNDYHINIVDTPGHADFGGEVERVLSMVDSVLLVVDAFDGPMPQTRFVTQKAFAHGLKPILVINKVDRPGARPDWVVDQIFDLFVNLDATDEQLDFPIIYASALNGVAGLEHESLEADMTPLFKAIVKHVEPPKVETNGTFQMQISQLDYNSYVGVIGIGRIKRGSVKPNQQVTLINSEGKRRNGKIGQVLSHLGLERYEAEIAHAGDIVAITGLGELNISDTLCDVNNVDALPALSVDEPTVTMFFCVNTSPFCGKEGKFVTSRQILERLRKELVHNVALRVEETEDPDAFRVSGRGELHLSVLIENMRREGYELAVSRPKVIFREIDGRKQEPFEQVTVDVEEQHQGAVMEALGMRKGEVKDMSSDGKGRTRIEYIIPSRGLIGFRSEFMTMTSGTGLLYASFSHYDDVKAGEIGQRKNGVLISNATGKALAFALFNLQERGKLLIEHAVEVYEGQIIGIHSRSNDLTVNCLQGKKLTNMRASGKDEAISLTTPIKFTLEQAIEFIDDDELVEVTPKSIRIRKRHLTELDRRRSGRKN</sequence>
<dbReference type="InterPro" id="IPR006298">
    <property type="entry name" value="BipA"/>
</dbReference>
<keyword evidence="4" id="KW-0690">Ribosome biogenesis</keyword>